<feature type="transmembrane region" description="Helical" evidence="1">
    <location>
        <begin position="100"/>
        <end position="118"/>
    </location>
</feature>
<dbReference type="SMART" id="SM00267">
    <property type="entry name" value="GGDEF"/>
    <property type="match status" value="1"/>
</dbReference>
<dbReference type="PROSITE" id="PS50887">
    <property type="entry name" value="GGDEF"/>
    <property type="match status" value="1"/>
</dbReference>
<dbReference type="AlphaFoldDB" id="A0A1H6ULD3"/>
<dbReference type="Proteomes" id="UP000199223">
    <property type="component" value="Unassembled WGS sequence"/>
</dbReference>
<dbReference type="InterPro" id="IPR000160">
    <property type="entry name" value="GGDEF_dom"/>
</dbReference>
<dbReference type="FunFam" id="3.30.70.270:FF:000001">
    <property type="entry name" value="Diguanylate cyclase domain protein"/>
    <property type="match status" value="1"/>
</dbReference>
<reference evidence="4" key="1">
    <citation type="submission" date="2016-10" db="EMBL/GenBank/DDBJ databases">
        <authorList>
            <person name="Varghese N."/>
            <person name="Submissions S."/>
        </authorList>
    </citation>
    <scope>NUCLEOTIDE SEQUENCE [LARGE SCALE GENOMIC DNA]</scope>
    <source>
        <strain evidence="4">CGMCC 1.10218</strain>
    </source>
</reference>
<evidence type="ECO:0000259" key="2">
    <source>
        <dbReference type="PROSITE" id="PS50887"/>
    </source>
</evidence>
<dbReference type="NCBIfam" id="TIGR00254">
    <property type="entry name" value="GGDEF"/>
    <property type="match status" value="1"/>
</dbReference>
<dbReference type="PROSITE" id="PS51257">
    <property type="entry name" value="PROKAR_LIPOPROTEIN"/>
    <property type="match status" value="1"/>
</dbReference>
<protein>
    <submittedName>
        <fullName evidence="3">Diguanylate cyclase (GGDEF) domain-containing protein</fullName>
    </submittedName>
</protein>
<keyword evidence="1" id="KW-1133">Transmembrane helix</keyword>
<feature type="transmembrane region" description="Helical" evidence="1">
    <location>
        <begin position="44"/>
        <end position="65"/>
    </location>
</feature>
<organism evidence="3 4">
    <name type="scientific">Deinococcus reticulitermitis</name>
    <dbReference type="NCBI Taxonomy" id="856736"/>
    <lineage>
        <taxon>Bacteria</taxon>
        <taxon>Thermotogati</taxon>
        <taxon>Deinococcota</taxon>
        <taxon>Deinococci</taxon>
        <taxon>Deinococcales</taxon>
        <taxon>Deinococcaceae</taxon>
        <taxon>Deinococcus</taxon>
    </lineage>
</organism>
<dbReference type="PANTHER" id="PTHR45138">
    <property type="entry name" value="REGULATORY COMPONENTS OF SENSORY TRANSDUCTION SYSTEM"/>
    <property type="match status" value="1"/>
</dbReference>
<accession>A0A1H6ULD3</accession>
<dbReference type="GO" id="GO:0043709">
    <property type="term" value="P:cell adhesion involved in single-species biofilm formation"/>
    <property type="evidence" value="ECO:0007669"/>
    <property type="project" value="TreeGrafter"/>
</dbReference>
<dbReference type="STRING" id="856736.SAMN04488058_102248"/>
<evidence type="ECO:0000313" key="4">
    <source>
        <dbReference type="Proteomes" id="UP000199223"/>
    </source>
</evidence>
<evidence type="ECO:0000256" key="1">
    <source>
        <dbReference type="SAM" id="Phobius"/>
    </source>
</evidence>
<dbReference type="InterPro" id="IPR043128">
    <property type="entry name" value="Rev_trsase/Diguanyl_cyclase"/>
</dbReference>
<dbReference type="PANTHER" id="PTHR45138:SF9">
    <property type="entry name" value="DIGUANYLATE CYCLASE DGCM-RELATED"/>
    <property type="match status" value="1"/>
</dbReference>
<dbReference type="EMBL" id="FNZA01000002">
    <property type="protein sequence ID" value="SEI93089.1"/>
    <property type="molecule type" value="Genomic_DNA"/>
</dbReference>
<sequence length="343" mass="36964">MRADGDSAPAPRAPRLGLVYLLLTGLTACLQSLAAYVCWQAGDPVRFSTALLGVALALAMLALSLRRPLPDLPINRLAVSLATLWLGVETALALPSEAPVRQHLLTNAAITAVLAFTLLPIRQSAPLVTLIYVFLVGIALQSPGTDHVYLLMNVLLVGLIGFMSVYGRQVSVERARSAWLQELAFRDPLTGLANRHIADDELDTLMDPAAGPPDDVAIAVLDLDHFKSINDTLGHVRGDQALVHIARLVEAHLRPGDTLARWGGEEFLVILRGVGREEARARIEGVLETVKVQRLRGFPPITLSGGGAMLTEAPDRTTLLSLADRRLYVAKNAGRDQAVWEDG</sequence>
<dbReference type="GO" id="GO:1902201">
    <property type="term" value="P:negative regulation of bacterial-type flagellum-dependent cell motility"/>
    <property type="evidence" value="ECO:0007669"/>
    <property type="project" value="TreeGrafter"/>
</dbReference>
<dbReference type="GO" id="GO:0005886">
    <property type="term" value="C:plasma membrane"/>
    <property type="evidence" value="ECO:0007669"/>
    <property type="project" value="TreeGrafter"/>
</dbReference>
<feature type="transmembrane region" description="Helical" evidence="1">
    <location>
        <begin position="125"/>
        <end position="142"/>
    </location>
</feature>
<gene>
    <name evidence="3" type="ORF">SAMN04488058_102248</name>
</gene>
<dbReference type="SUPFAM" id="SSF55073">
    <property type="entry name" value="Nucleotide cyclase"/>
    <property type="match status" value="1"/>
</dbReference>
<feature type="transmembrane region" description="Helical" evidence="1">
    <location>
        <begin position="77"/>
        <end position="94"/>
    </location>
</feature>
<keyword evidence="1" id="KW-0472">Membrane</keyword>
<dbReference type="CDD" id="cd01949">
    <property type="entry name" value="GGDEF"/>
    <property type="match status" value="1"/>
</dbReference>
<dbReference type="Gene3D" id="3.30.70.270">
    <property type="match status" value="1"/>
</dbReference>
<keyword evidence="1" id="KW-0812">Transmembrane</keyword>
<proteinExistence type="predicted"/>
<dbReference type="InterPro" id="IPR029787">
    <property type="entry name" value="Nucleotide_cyclase"/>
</dbReference>
<dbReference type="RefSeq" id="WP_092263494.1">
    <property type="nucleotide sequence ID" value="NZ_FNZA01000002.1"/>
</dbReference>
<dbReference type="Pfam" id="PF00990">
    <property type="entry name" value="GGDEF"/>
    <property type="match status" value="1"/>
</dbReference>
<name>A0A1H6ULD3_9DEIO</name>
<dbReference type="GO" id="GO:0052621">
    <property type="term" value="F:diguanylate cyclase activity"/>
    <property type="evidence" value="ECO:0007669"/>
    <property type="project" value="TreeGrafter"/>
</dbReference>
<keyword evidence="4" id="KW-1185">Reference proteome</keyword>
<feature type="domain" description="GGDEF" evidence="2">
    <location>
        <begin position="214"/>
        <end position="343"/>
    </location>
</feature>
<evidence type="ECO:0000313" key="3">
    <source>
        <dbReference type="EMBL" id="SEI93089.1"/>
    </source>
</evidence>
<feature type="transmembrane region" description="Helical" evidence="1">
    <location>
        <begin position="148"/>
        <end position="167"/>
    </location>
</feature>
<dbReference type="InterPro" id="IPR050469">
    <property type="entry name" value="Diguanylate_Cyclase"/>
</dbReference>